<name>A0A6J0VHD1_9SAUR</name>
<dbReference type="InterPro" id="IPR006553">
    <property type="entry name" value="Leu-rich_rpt_Cys-con_subtyp"/>
</dbReference>
<organism evidence="1 2">
    <name type="scientific">Pogona vitticeps</name>
    <name type="common">central bearded dragon</name>
    <dbReference type="NCBI Taxonomy" id="103695"/>
    <lineage>
        <taxon>Eukaryota</taxon>
        <taxon>Metazoa</taxon>
        <taxon>Chordata</taxon>
        <taxon>Craniata</taxon>
        <taxon>Vertebrata</taxon>
        <taxon>Euteleostomi</taxon>
        <taxon>Lepidosauria</taxon>
        <taxon>Squamata</taxon>
        <taxon>Bifurcata</taxon>
        <taxon>Unidentata</taxon>
        <taxon>Episquamata</taxon>
        <taxon>Toxicofera</taxon>
        <taxon>Iguania</taxon>
        <taxon>Acrodonta</taxon>
        <taxon>Agamidae</taxon>
        <taxon>Amphibolurinae</taxon>
        <taxon>Pogona</taxon>
    </lineage>
</organism>
<reference evidence="2" key="2">
    <citation type="submission" date="2025-08" db="UniProtKB">
        <authorList>
            <consortium name="RefSeq"/>
        </authorList>
    </citation>
    <scope>IDENTIFICATION</scope>
</reference>
<evidence type="ECO:0000313" key="1">
    <source>
        <dbReference type="Proteomes" id="UP001652642"/>
    </source>
</evidence>
<dbReference type="GO" id="GO:0031146">
    <property type="term" value="P:SCF-dependent proteasomal ubiquitin-dependent protein catabolic process"/>
    <property type="evidence" value="ECO:0007669"/>
    <property type="project" value="TreeGrafter"/>
</dbReference>
<accession>A0A6J0VHD1</accession>
<reference evidence="1" key="1">
    <citation type="submission" date="2025-05" db="UniProtKB">
        <authorList>
            <consortium name="RefSeq"/>
        </authorList>
    </citation>
    <scope>NUCLEOTIDE SEQUENCE [LARGE SCALE GENOMIC DNA]</scope>
</reference>
<dbReference type="SUPFAM" id="SSF52047">
    <property type="entry name" value="RNI-like"/>
    <property type="match status" value="1"/>
</dbReference>
<dbReference type="PANTHER" id="PTHR13318">
    <property type="entry name" value="PARTNER OF PAIRED, ISOFORM B-RELATED"/>
    <property type="match status" value="1"/>
</dbReference>
<evidence type="ECO:0000313" key="2">
    <source>
        <dbReference type="RefSeq" id="XP_020670965.2"/>
    </source>
</evidence>
<dbReference type="Gene3D" id="3.80.10.10">
    <property type="entry name" value="Ribonuclease Inhibitor"/>
    <property type="match status" value="2"/>
</dbReference>
<proteinExistence type="predicted"/>
<protein>
    <submittedName>
        <fullName evidence="2">Uncharacterized protein</fullName>
    </submittedName>
</protein>
<dbReference type="PANTHER" id="PTHR13318:SF190">
    <property type="entry name" value="PARTNER OF PAIRED, ISOFORM B"/>
    <property type="match status" value="1"/>
</dbReference>
<dbReference type="GO" id="GO:0019005">
    <property type="term" value="C:SCF ubiquitin ligase complex"/>
    <property type="evidence" value="ECO:0007669"/>
    <property type="project" value="TreeGrafter"/>
</dbReference>
<dbReference type="OrthoDB" id="16120at2759"/>
<gene>
    <name evidence="2" type="primary">LOC110091253</name>
</gene>
<keyword evidence="1" id="KW-1185">Reference proteome</keyword>
<dbReference type="AlphaFoldDB" id="A0A6J0VHD1"/>
<dbReference type="RefSeq" id="XP_020670965.2">
    <property type="nucleotide sequence ID" value="XM_020815306.2"/>
</dbReference>
<sequence length="595" mass="67278">MFFRSGGYSPSSRSSRKVLYKDISLREDFLLNSLLQRWRWRVGRAVEAEPRRSLIFSANRVSMPKRKSVHSLERLCLDNVVRNIERVWVKDYTADNYLHLYPCRYTVGPFSVLAGPLLQKLIQLMGERKLLTSSLLHSLLLPQLKELNLNMCPNLVSEHIAHIIAVRCKNLSSLDLRGCNRIPASALADLVKSLPRLIKLALAETQCDTQVLSRVGSCCFRLRELDISACERVTPDSLLHLAYDPTARSFRCSALQILEVCGLESHSVGPDVLCALVFVLLALPNLKFLIHDSLAKAVCLIYRQQFDGAWVVPGFPSLRELARRRMPTSTNEGSSRLTLALREIYGVNETSWPMACAVCPHLEAASFIITKSFDLGQSCLSWRHLVRLTINCSKRRDLRDLLPVTASLGAQLQTLSFDGFSLEDGLSFHTLLTHCQNLQNFRAFLVSAESGSHGWVPKNEASDWCFSLPPLNFPHLCDFSLMHSSQHNRALEQSLISLLRHSPCLEILDLLCLPFSVDEVFRKVLAPPGTPLRQLRELSLIQDEVSIHTVNLLLSSENNLRYLRLDTCSGISQMEYKEVVQRVNKEGLDVHIVWE</sequence>
<dbReference type="Proteomes" id="UP001652642">
    <property type="component" value="Chromosome 2"/>
</dbReference>
<dbReference type="GeneID" id="110091253"/>
<dbReference type="InterPro" id="IPR032675">
    <property type="entry name" value="LRR_dom_sf"/>
</dbReference>
<dbReference type="SMART" id="SM00367">
    <property type="entry name" value="LRR_CC"/>
    <property type="match status" value="4"/>
</dbReference>
<dbReference type="InParanoid" id="A0A6J0VHD1"/>
<dbReference type="KEGG" id="pvt:110091253"/>